<dbReference type="AlphaFoldDB" id="A0A5A7PWD3"/>
<comment type="caution">
    <text evidence="2">The sequence shown here is derived from an EMBL/GenBank/DDBJ whole genome shotgun (WGS) entry which is preliminary data.</text>
</comment>
<proteinExistence type="predicted"/>
<evidence type="ECO:0000313" key="2">
    <source>
        <dbReference type="EMBL" id="GER36986.1"/>
    </source>
</evidence>
<accession>A0A5A7PWD3</accession>
<keyword evidence="3" id="KW-1185">Reference proteome</keyword>
<feature type="region of interest" description="Disordered" evidence="1">
    <location>
        <begin position="1"/>
        <end position="44"/>
    </location>
</feature>
<protein>
    <submittedName>
        <fullName evidence="2">N-system amino acid transporter 1</fullName>
    </submittedName>
</protein>
<gene>
    <name evidence="2" type="ORF">STAS_13369</name>
</gene>
<evidence type="ECO:0000256" key="1">
    <source>
        <dbReference type="SAM" id="MobiDB-lite"/>
    </source>
</evidence>
<dbReference type="EMBL" id="BKCP01005261">
    <property type="protein sequence ID" value="GER36986.1"/>
    <property type="molecule type" value="Genomic_DNA"/>
</dbReference>
<evidence type="ECO:0000313" key="3">
    <source>
        <dbReference type="Proteomes" id="UP000325081"/>
    </source>
</evidence>
<dbReference type="Proteomes" id="UP000325081">
    <property type="component" value="Unassembled WGS sequence"/>
</dbReference>
<reference evidence="3" key="1">
    <citation type="journal article" date="2019" name="Curr. Biol.">
        <title>Genome Sequence of Striga asiatica Provides Insight into the Evolution of Plant Parasitism.</title>
        <authorList>
            <person name="Yoshida S."/>
            <person name="Kim S."/>
            <person name="Wafula E.K."/>
            <person name="Tanskanen J."/>
            <person name="Kim Y.M."/>
            <person name="Honaas L."/>
            <person name="Yang Z."/>
            <person name="Spallek T."/>
            <person name="Conn C.E."/>
            <person name="Ichihashi Y."/>
            <person name="Cheong K."/>
            <person name="Cui S."/>
            <person name="Der J.P."/>
            <person name="Gundlach H."/>
            <person name="Jiao Y."/>
            <person name="Hori C."/>
            <person name="Ishida J.K."/>
            <person name="Kasahara H."/>
            <person name="Kiba T."/>
            <person name="Kim M.S."/>
            <person name="Koo N."/>
            <person name="Laohavisit A."/>
            <person name="Lee Y.H."/>
            <person name="Lumba S."/>
            <person name="McCourt P."/>
            <person name="Mortimer J.C."/>
            <person name="Mutuku J.M."/>
            <person name="Nomura T."/>
            <person name="Sasaki-Sekimoto Y."/>
            <person name="Seto Y."/>
            <person name="Wang Y."/>
            <person name="Wakatake T."/>
            <person name="Sakakibara H."/>
            <person name="Demura T."/>
            <person name="Yamaguchi S."/>
            <person name="Yoneyama K."/>
            <person name="Manabe R.I."/>
            <person name="Nelson D.C."/>
            <person name="Schulman A.H."/>
            <person name="Timko M.P."/>
            <person name="dePamphilis C.W."/>
            <person name="Choi D."/>
            <person name="Shirasu K."/>
        </authorList>
    </citation>
    <scope>NUCLEOTIDE SEQUENCE [LARGE SCALE GENOMIC DNA]</scope>
    <source>
        <strain evidence="3">cv. UVA1</strain>
    </source>
</reference>
<name>A0A5A7PWD3_STRAF</name>
<sequence length="139" mass="15399">MSASDNKGSPSDIPQHPEPQSPLKTSTSQVEDNNQIVMVQSGSAQHNLPNASIAHSLDEDISQHSAAIVKKHSLNPSPMSLSRVVQDPSEIDPDKTMEMVSIRNNQQQLSLAHEGIKMPQRTLTRTWKRAVFKDGRLQR</sequence>
<feature type="compositionally biased region" description="Polar residues" evidence="1">
    <location>
        <begin position="22"/>
        <end position="44"/>
    </location>
</feature>
<organism evidence="2 3">
    <name type="scientific">Striga asiatica</name>
    <name type="common">Asiatic witchweed</name>
    <name type="synonym">Buchnera asiatica</name>
    <dbReference type="NCBI Taxonomy" id="4170"/>
    <lineage>
        <taxon>Eukaryota</taxon>
        <taxon>Viridiplantae</taxon>
        <taxon>Streptophyta</taxon>
        <taxon>Embryophyta</taxon>
        <taxon>Tracheophyta</taxon>
        <taxon>Spermatophyta</taxon>
        <taxon>Magnoliopsida</taxon>
        <taxon>eudicotyledons</taxon>
        <taxon>Gunneridae</taxon>
        <taxon>Pentapetalae</taxon>
        <taxon>asterids</taxon>
        <taxon>lamiids</taxon>
        <taxon>Lamiales</taxon>
        <taxon>Orobanchaceae</taxon>
        <taxon>Buchnereae</taxon>
        <taxon>Striga</taxon>
    </lineage>
</organism>